<dbReference type="InterPro" id="IPR036846">
    <property type="entry name" value="GM2-AP_sf"/>
</dbReference>
<evidence type="ECO:0000256" key="1">
    <source>
        <dbReference type="ARBA" id="ARBA00022729"/>
    </source>
</evidence>
<keyword evidence="4" id="KW-1185">Reference proteome</keyword>
<accession>A0A4P9XV33</accession>
<keyword evidence="1 2" id="KW-0732">Signal</keyword>
<dbReference type="Proteomes" id="UP000271241">
    <property type="component" value="Unassembled WGS sequence"/>
</dbReference>
<evidence type="ECO:0000256" key="2">
    <source>
        <dbReference type="SAM" id="SignalP"/>
    </source>
</evidence>
<sequence>MKLSFIATVGLVMASALYSSPAEAQKLTKYITNCGGNRALFHIDKLTYTPDGHASGRNYRASLQGSLSRALGNQNVATVTLKRTGRPDAHVLKKDVTEFCSALKFYGFNNCPKSTGINNLSGVRRIPEKMQSLKNATLVTRVRTRGGQLILCLEEKF</sequence>
<organism evidence="3 4">
    <name type="scientific">Thamnocephalis sphaerospora</name>
    <dbReference type="NCBI Taxonomy" id="78915"/>
    <lineage>
        <taxon>Eukaryota</taxon>
        <taxon>Fungi</taxon>
        <taxon>Fungi incertae sedis</taxon>
        <taxon>Zoopagomycota</taxon>
        <taxon>Zoopagomycotina</taxon>
        <taxon>Zoopagomycetes</taxon>
        <taxon>Zoopagales</taxon>
        <taxon>Sigmoideomycetaceae</taxon>
        <taxon>Thamnocephalis</taxon>
    </lineage>
</organism>
<proteinExistence type="predicted"/>
<dbReference type="AlphaFoldDB" id="A0A4P9XV33"/>
<reference evidence="4" key="1">
    <citation type="journal article" date="2018" name="Nat. Microbiol.">
        <title>Leveraging single-cell genomics to expand the fungal tree of life.</title>
        <authorList>
            <person name="Ahrendt S.R."/>
            <person name="Quandt C.A."/>
            <person name="Ciobanu D."/>
            <person name="Clum A."/>
            <person name="Salamov A."/>
            <person name="Andreopoulos B."/>
            <person name="Cheng J.F."/>
            <person name="Woyke T."/>
            <person name="Pelin A."/>
            <person name="Henrissat B."/>
            <person name="Reynolds N.K."/>
            <person name="Benny G.L."/>
            <person name="Smith M.E."/>
            <person name="James T.Y."/>
            <person name="Grigoriev I.V."/>
        </authorList>
    </citation>
    <scope>NUCLEOTIDE SEQUENCE [LARGE SCALE GENOMIC DNA]</scope>
    <source>
        <strain evidence="4">RSA 1356</strain>
    </source>
</reference>
<feature type="signal peptide" evidence="2">
    <location>
        <begin position="1"/>
        <end position="24"/>
    </location>
</feature>
<feature type="chain" id="PRO_5020960420" evidence="2">
    <location>
        <begin position="25"/>
        <end position="157"/>
    </location>
</feature>
<evidence type="ECO:0000313" key="4">
    <source>
        <dbReference type="Proteomes" id="UP000271241"/>
    </source>
</evidence>
<dbReference type="EMBL" id="KZ992469">
    <property type="protein sequence ID" value="RKP10113.1"/>
    <property type="molecule type" value="Genomic_DNA"/>
</dbReference>
<protein>
    <submittedName>
        <fullName evidence="3">Uncharacterized protein</fullName>
    </submittedName>
</protein>
<evidence type="ECO:0000313" key="3">
    <source>
        <dbReference type="EMBL" id="RKP10113.1"/>
    </source>
</evidence>
<gene>
    <name evidence="3" type="ORF">THASP1DRAFT_28090</name>
</gene>
<dbReference type="SUPFAM" id="SSF63707">
    <property type="entry name" value="Ganglioside M2 (gm2) activator"/>
    <property type="match status" value="1"/>
</dbReference>
<name>A0A4P9XV33_9FUNG</name>